<organism evidence="1 2">
    <name type="scientific">Artomyces pyxidatus</name>
    <dbReference type="NCBI Taxonomy" id="48021"/>
    <lineage>
        <taxon>Eukaryota</taxon>
        <taxon>Fungi</taxon>
        <taxon>Dikarya</taxon>
        <taxon>Basidiomycota</taxon>
        <taxon>Agaricomycotina</taxon>
        <taxon>Agaricomycetes</taxon>
        <taxon>Russulales</taxon>
        <taxon>Auriscalpiaceae</taxon>
        <taxon>Artomyces</taxon>
    </lineage>
</organism>
<reference evidence="1" key="2">
    <citation type="journal article" date="2022" name="New Phytol.">
        <title>Evolutionary transition to the ectomycorrhizal habit in the genomes of a hyperdiverse lineage of mushroom-forming fungi.</title>
        <authorList>
            <person name="Looney B."/>
            <person name="Miyauchi S."/>
            <person name="Morin E."/>
            <person name="Drula E."/>
            <person name="Courty P.E."/>
            <person name="Kohler A."/>
            <person name="Kuo A."/>
            <person name="LaButti K."/>
            <person name="Pangilinan J."/>
            <person name="Lipzen A."/>
            <person name="Riley R."/>
            <person name="Andreopoulos W."/>
            <person name="He G."/>
            <person name="Johnson J."/>
            <person name="Nolan M."/>
            <person name="Tritt A."/>
            <person name="Barry K.W."/>
            <person name="Grigoriev I.V."/>
            <person name="Nagy L.G."/>
            <person name="Hibbett D."/>
            <person name="Henrissat B."/>
            <person name="Matheny P.B."/>
            <person name="Labbe J."/>
            <person name="Martin F.M."/>
        </authorList>
    </citation>
    <scope>NUCLEOTIDE SEQUENCE</scope>
    <source>
        <strain evidence="1">HHB10654</strain>
    </source>
</reference>
<comment type="caution">
    <text evidence="1">The sequence shown here is derived from an EMBL/GenBank/DDBJ whole genome shotgun (WGS) entry which is preliminary data.</text>
</comment>
<accession>A0ACB8TJL6</accession>
<name>A0ACB8TJL6_9AGAM</name>
<proteinExistence type="predicted"/>
<keyword evidence="2" id="KW-1185">Reference proteome</keyword>
<reference evidence="1" key="1">
    <citation type="submission" date="2021-03" db="EMBL/GenBank/DDBJ databases">
        <authorList>
            <consortium name="DOE Joint Genome Institute"/>
            <person name="Ahrendt S."/>
            <person name="Looney B.P."/>
            <person name="Miyauchi S."/>
            <person name="Morin E."/>
            <person name="Drula E."/>
            <person name="Courty P.E."/>
            <person name="Chicoki N."/>
            <person name="Fauchery L."/>
            <person name="Kohler A."/>
            <person name="Kuo A."/>
            <person name="Labutti K."/>
            <person name="Pangilinan J."/>
            <person name="Lipzen A."/>
            <person name="Riley R."/>
            <person name="Andreopoulos W."/>
            <person name="He G."/>
            <person name="Johnson J."/>
            <person name="Barry K.W."/>
            <person name="Grigoriev I.V."/>
            <person name="Nagy L."/>
            <person name="Hibbett D."/>
            <person name="Henrissat B."/>
            <person name="Matheny P.B."/>
            <person name="Labbe J."/>
            <person name="Martin F."/>
        </authorList>
    </citation>
    <scope>NUCLEOTIDE SEQUENCE</scope>
    <source>
        <strain evidence="1">HHB10654</strain>
    </source>
</reference>
<protein>
    <submittedName>
        <fullName evidence="1">Uncharacterized protein</fullName>
    </submittedName>
</protein>
<dbReference type="Proteomes" id="UP000814140">
    <property type="component" value="Unassembled WGS sequence"/>
</dbReference>
<evidence type="ECO:0000313" key="2">
    <source>
        <dbReference type="Proteomes" id="UP000814140"/>
    </source>
</evidence>
<evidence type="ECO:0000313" key="1">
    <source>
        <dbReference type="EMBL" id="KAI0068659.1"/>
    </source>
</evidence>
<gene>
    <name evidence="1" type="ORF">BV25DRAFT_1817563</name>
</gene>
<dbReference type="EMBL" id="MU277187">
    <property type="protein sequence ID" value="KAI0068659.1"/>
    <property type="molecule type" value="Genomic_DNA"/>
</dbReference>
<sequence length="296" mass="32812">MSPSQDSDQSVEDFVADLQLQPEREPAASEIGVLQSIYGDEAIRPWHPSSTRERAAEGRMVEHVRYEVNISLPPPHDDVSLRVLVSLSPSYPETSPPQLQLLSRYIGPFGVDAELFGSILKTFISVNGVEWTPSVVCVFDGLENVVERIAKWYEERLSAQKAGELLREDVREHHAGDQPKEAPKLVPPPARSVEPAELPEGIELFEAEAIVDRKSAFVGRACRISDPAQVPLILAFLMEDRRIARATHPIINAWRCQVGNVLCQDNDDDGETAAGGRLAHLLQILVRRLPNIPADL</sequence>